<keyword evidence="16" id="KW-1185">Reference proteome</keyword>
<evidence type="ECO:0000313" key="15">
    <source>
        <dbReference type="EMBL" id="MFC7338214.1"/>
    </source>
</evidence>
<evidence type="ECO:0000256" key="9">
    <source>
        <dbReference type="ARBA" id="ARBA00023239"/>
    </source>
</evidence>
<keyword evidence="9 12" id="KW-0456">Lyase</keyword>
<dbReference type="PRINTS" id="PR00095">
    <property type="entry name" value="ANTSNTHASEI"/>
</dbReference>
<evidence type="ECO:0000256" key="2">
    <source>
        <dbReference type="ARBA" id="ARBA00009562"/>
    </source>
</evidence>
<evidence type="ECO:0000256" key="3">
    <source>
        <dbReference type="ARBA" id="ARBA00011575"/>
    </source>
</evidence>
<keyword evidence="8 12" id="KW-0057">Aromatic amino acid biosynthesis</keyword>
<evidence type="ECO:0000259" key="13">
    <source>
        <dbReference type="Pfam" id="PF00425"/>
    </source>
</evidence>
<dbReference type="InterPro" id="IPR019999">
    <property type="entry name" value="Anth_synth_I-like"/>
</dbReference>
<comment type="catalytic activity">
    <reaction evidence="11 12">
        <text>chorismate + L-glutamine = anthranilate + pyruvate + L-glutamate + H(+)</text>
        <dbReference type="Rhea" id="RHEA:21732"/>
        <dbReference type="ChEBI" id="CHEBI:15361"/>
        <dbReference type="ChEBI" id="CHEBI:15378"/>
        <dbReference type="ChEBI" id="CHEBI:16567"/>
        <dbReference type="ChEBI" id="CHEBI:29748"/>
        <dbReference type="ChEBI" id="CHEBI:29985"/>
        <dbReference type="ChEBI" id="CHEBI:58359"/>
        <dbReference type="EC" id="4.1.3.27"/>
    </reaction>
</comment>
<comment type="similarity">
    <text evidence="2 12">Belongs to the anthranilate synthase component I family.</text>
</comment>
<protein>
    <recommendedName>
        <fullName evidence="5 12">Anthranilate synthase component 1</fullName>
        <ecNumber evidence="4 12">4.1.3.27</ecNumber>
    </recommendedName>
</protein>
<dbReference type="InterPro" id="IPR006805">
    <property type="entry name" value="Anth_synth_I_N"/>
</dbReference>
<reference evidence="16" key="1">
    <citation type="journal article" date="2019" name="Int. J. Syst. Evol. Microbiol.">
        <title>The Global Catalogue of Microorganisms (GCM) 10K type strain sequencing project: providing services to taxonomists for standard genome sequencing and annotation.</title>
        <authorList>
            <consortium name="The Broad Institute Genomics Platform"/>
            <consortium name="The Broad Institute Genome Sequencing Center for Infectious Disease"/>
            <person name="Wu L."/>
            <person name="Ma J."/>
        </authorList>
    </citation>
    <scope>NUCLEOTIDE SEQUENCE [LARGE SCALE GENOMIC DNA]</scope>
    <source>
        <strain evidence="16">CGMCC 4.1467</strain>
    </source>
</reference>
<evidence type="ECO:0000256" key="4">
    <source>
        <dbReference type="ARBA" id="ARBA00012266"/>
    </source>
</evidence>
<evidence type="ECO:0000256" key="6">
    <source>
        <dbReference type="ARBA" id="ARBA00022605"/>
    </source>
</evidence>
<comment type="pathway">
    <text evidence="1 12">Amino-acid biosynthesis; L-tryptophan biosynthesis; L-tryptophan from chorismate: step 1/5.</text>
</comment>
<evidence type="ECO:0000256" key="5">
    <source>
        <dbReference type="ARBA" id="ARBA00020653"/>
    </source>
</evidence>
<name>A0ABW2L8Z7_9BACT</name>
<keyword evidence="12" id="KW-0479">Metal-binding</keyword>
<evidence type="ECO:0000256" key="7">
    <source>
        <dbReference type="ARBA" id="ARBA00022822"/>
    </source>
</evidence>
<keyword evidence="7 12" id="KW-0822">Tryptophan biosynthesis</keyword>
<evidence type="ECO:0000256" key="1">
    <source>
        <dbReference type="ARBA" id="ARBA00004873"/>
    </source>
</evidence>
<accession>A0ABW2L8Z7</accession>
<dbReference type="Pfam" id="PF00425">
    <property type="entry name" value="Chorismate_bind"/>
    <property type="match status" value="1"/>
</dbReference>
<comment type="subunit">
    <text evidence="3 12">Heterotetramer consisting of two non-identical subunits: a beta subunit (TrpG) and a large alpha subunit (TrpE).</text>
</comment>
<organism evidence="15 16">
    <name type="scientific">Haloferula chungangensis</name>
    <dbReference type="NCBI Taxonomy" id="1048331"/>
    <lineage>
        <taxon>Bacteria</taxon>
        <taxon>Pseudomonadati</taxon>
        <taxon>Verrucomicrobiota</taxon>
        <taxon>Verrucomicrobiia</taxon>
        <taxon>Verrucomicrobiales</taxon>
        <taxon>Verrucomicrobiaceae</taxon>
        <taxon>Haloferula</taxon>
    </lineage>
</organism>
<dbReference type="InterPro" id="IPR005801">
    <property type="entry name" value="ADC_synthase"/>
</dbReference>
<comment type="caution">
    <text evidence="15">The sequence shown here is derived from an EMBL/GenBank/DDBJ whole genome shotgun (WGS) entry which is preliminary data.</text>
</comment>
<evidence type="ECO:0000256" key="8">
    <source>
        <dbReference type="ARBA" id="ARBA00023141"/>
    </source>
</evidence>
<keyword evidence="12" id="KW-0460">Magnesium</keyword>
<evidence type="ECO:0000256" key="10">
    <source>
        <dbReference type="ARBA" id="ARBA00025634"/>
    </source>
</evidence>
<evidence type="ECO:0000256" key="12">
    <source>
        <dbReference type="RuleBase" id="RU364045"/>
    </source>
</evidence>
<dbReference type="GO" id="GO:0004049">
    <property type="term" value="F:anthranilate synthase activity"/>
    <property type="evidence" value="ECO:0007669"/>
    <property type="project" value="UniProtKB-EC"/>
</dbReference>
<dbReference type="SUPFAM" id="SSF56322">
    <property type="entry name" value="ADC synthase"/>
    <property type="match status" value="1"/>
</dbReference>
<evidence type="ECO:0000256" key="11">
    <source>
        <dbReference type="ARBA" id="ARBA00047683"/>
    </source>
</evidence>
<dbReference type="EMBL" id="JBHTBS010000007">
    <property type="protein sequence ID" value="MFC7338214.1"/>
    <property type="molecule type" value="Genomic_DNA"/>
</dbReference>
<comment type="function">
    <text evidence="10 12">Part of a heterotetrameric complex that catalyzes the two-step biosynthesis of anthranilate, an intermediate in the biosynthesis of L-tryptophan. In the first step, the glutamine-binding beta subunit (TrpG) of anthranilate synthase (AS) provides the glutamine amidotransferase activity which generates ammonia as a substrate that, along with chorismate, is used in the second step, catalyzed by the large alpha subunit of AS (TrpE) to produce anthranilate. In the absence of TrpG, TrpE can synthesize anthranilate directly from chorismate and high concentrations of ammonia.</text>
</comment>
<sequence length="521" mass="57149">MSDFSRSSGLAQDANTATLPAHVNPIPIEPSLEEFAQLAEQGNVIPVFTQLAADFETPLSAYLKVRDGRHSFLLESAESTDKSGRWSILGSGPRRIIEARGKEITIREGSKLTTETVEDDVLAALERHMAPYRSVLHGNLPPFCGGLVGYLAYDAVRQFEPTVAAPPKDELGIPDAVFVLADTLIVFDQKLRRLQIIANAFPAEHETLEEAYIAAREKVSALVEMLNRPLHVPSLNGLTSVEPCDATSNTTQAQYEDMVVQGKEYIAAGDVFQFVPSQRFETPFHQSPVDLYRALRHVNPSPYMFILELEGFALVGSSPEVHVRAIDGKIDIRPIAGTRWRGKTQEEDDALAQDLLDDPKECAEHLMLIDLARNDVGRIAKHGSVKVDDFMIVERYSHVMHIVSNVTGELDPEHSAYDVLRATFPAGTVSGAPKIRAMQIINDLEKSKRCAYAGAVGYFGFDGGHDSCITLRTCLLKDGKAYVQAGAGVVADSNPTYEYNETVNKAKGMLRAIALARTIES</sequence>
<comment type="cofactor">
    <cofactor evidence="12">
        <name>Mg(2+)</name>
        <dbReference type="ChEBI" id="CHEBI:18420"/>
    </cofactor>
</comment>
<feature type="domain" description="Anthranilate synthase component I N-terminal" evidence="14">
    <location>
        <begin position="55"/>
        <end position="195"/>
    </location>
</feature>
<evidence type="ECO:0000313" key="16">
    <source>
        <dbReference type="Proteomes" id="UP001596472"/>
    </source>
</evidence>
<dbReference type="PANTHER" id="PTHR11236:SF9">
    <property type="entry name" value="ANTHRANILATE SYNTHASE COMPONENT 1"/>
    <property type="match status" value="1"/>
</dbReference>
<dbReference type="InterPro" id="IPR005256">
    <property type="entry name" value="Anth_synth_I_PabB"/>
</dbReference>
<dbReference type="Proteomes" id="UP001596472">
    <property type="component" value="Unassembled WGS sequence"/>
</dbReference>
<evidence type="ECO:0000259" key="14">
    <source>
        <dbReference type="Pfam" id="PF04715"/>
    </source>
</evidence>
<dbReference type="InterPro" id="IPR015890">
    <property type="entry name" value="Chorismate_C"/>
</dbReference>
<dbReference type="Gene3D" id="3.60.120.10">
    <property type="entry name" value="Anthranilate synthase"/>
    <property type="match status" value="1"/>
</dbReference>
<dbReference type="PANTHER" id="PTHR11236">
    <property type="entry name" value="AMINOBENZOATE/ANTHRANILATE SYNTHASE"/>
    <property type="match status" value="1"/>
</dbReference>
<keyword evidence="6 12" id="KW-0028">Amino-acid biosynthesis</keyword>
<gene>
    <name evidence="12 15" type="primary">trpE</name>
    <name evidence="15" type="ORF">ACFQY0_13550</name>
</gene>
<dbReference type="EC" id="4.1.3.27" evidence="4 12"/>
<proteinExistence type="inferred from homology"/>
<dbReference type="Pfam" id="PF04715">
    <property type="entry name" value="Anth_synt_I_N"/>
    <property type="match status" value="1"/>
</dbReference>
<dbReference type="NCBIfam" id="TIGR00564">
    <property type="entry name" value="trpE_most"/>
    <property type="match status" value="1"/>
</dbReference>
<dbReference type="RefSeq" id="WP_379713273.1">
    <property type="nucleotide sequence ID" value="NZ_JBHTBS010000007.1"/>
</dbReference>
<feature type="domain" description="Chorismate-utilising enzyme C-terminal" evidence="13">
    <location>
        <begin position="252"/>
        <end position="505"/>
    </location>
</feature>